<reference evidence="3" key="2">
    <citation type="submission" date="2022-01" db="EMBL/GenBank/DDBJ databases">
        <authorList>
            <person name="Yamashiro T."/>
            <person name="Shiraishi A."/>
            <person name="Satake H."/>
            <person name="Nakayama K."/>
        </authorList>
    </citation>
    <scope>NUCLEOTIDE SEQUENCE</scope>
</reference>
<name>A0ABQ5B5D8_9ASTR</name>
<reference evidence="3" key="1">
    <citation type="journal article" date="2022" name="Int. J. Mol. Sci.">
        <title>Draft Genome of Tanacetum Coccineum: Genomic Comparison of Closely Related Tanacetum-Family Plants.</title>
        <authorList>
            <person name="Yamashiro T."/>
            <person name="Shiraishi A."/>
            <person name="Nakayama K."/>
            <person name="Satake H."/>
        </authorList>
    </citation>
    <scope>NUCLEOTIDE SEQUENCE</scope>
</reference>
<dbReference type="EMBL" id="BQNB010012806">
    <property type="protein sequence ID" value="GJT08139.1"/>
    <property type="molecule type" value="Genomic_DNA"/>
</dbReference>
<gene>
    <name evidence="3" type="ORF">Tco_0842601</name>
</gene>
<keyword evidence="4" id="KW-1185">Reference proteome</keyword>
<sequence length="448" mass="51529">MNMTLENRAHFESEKEAIHLILIRIGDEIYSTVDACQTAQEMWEAIERLQQALKKDSVPEQSEDKDMKEFGLLCKILQENSTNLPTNNLRILNKTPGTRLWIMTQAEKLFNFQAEQLTGSATRDEEIDEQEWKAHYSYMAKISRGSYADSGNDAEPLEQWKRFKVVESSEAEIDELESDKADIFQHVVVSEDNRTWKMVDSTTMPFSITWVLDKRNGTVRFGNDQFAPILGYGDLVQGNISIERVYYVSKRSNHNTFSRVFGHFCDSVLEVAFRKSTCLVRMSSGMSGIQLVPSCEVGKAKRYSSFKSKKFLVQKEDRLMTFFKEEGIEHQTSTPRTPEQNDVVERRNRTLVASFPTKNGVDYDNHDPRTQQLQNVLPSADTTVPYKEWILFGPLSIYFHMMVLPRVNKSSLPTINSAHMTTNPFNEHSPILQKLTTPTNVHAEEKQR</sequence>
<evidence type="ECO:0000259" key="2">
    <source>
        <dbReference type="PROSITE" id="PS50994"/>
    </source>
</evidence>
<dbReference type="InterPro" id="IPR001584">
    <property type="entry name" value="Integrase_cat-core"/>
</dbReference>
<dbReference type="PROSITE" id="PS50994">
    <property type="entry name" value="INTEGRASE"/>
    <property type="match status" value="1"/>
</dbReference>
<dbReference type="SUPFAM" id="SSF53098">
    <property type="entry name" value="Ribonuclease H-like"/>
    <property type="match status" value="1"/>
</dbReference>
<dbReference type="Gene3D" id="3.30.420.10">
    <property type="entry name" value="Ribonuclease H-like superfamily/Ribonuclease H"/>
    <property type="match status" value="1"/>
</dbReference>
<evidence type="ECO:0000256" key="1">
    <source>
        <dbReference type="SAM" id="MobiDB-lite"/>
    </source>
</evidence>
<dbReference type="InterPro" id="IPR036397">
    <property type="entry name" value="RNaseH_sf"/>
</dbReference>
<dbReference type="InterPro" id="IPR012337">
    <property type="entry name" value="RNaseH-like_sf"/>
</dbReference>
<proteinExistence type="predicted"/>
<accession>A0ABQ5B5D8</accession>
<organism evidence="3 4">
    <name type="scientific">Tanacetum coccineum</name>
    <dbReference type="NCBI Taxonomy" id="301880"/>
    <lineage>
        <taxon>Eukaryota</taxon>
        <taxon>Viridiplantae</taxon>
        <taxon>Streptophyta</taxon>
        <taxon>Embryophyta</taxon>
        <taxon>Tracheophyta</taxon>
        <taxon>Spermatophyta</taxon>
        <taxon>Magnoliopsida</taxon>
        <taxon>eudicotyledons</taxon>
        <taxon>Gunneridae</taxon>
        <taxon>Pentapetalae</taxon>
        <taxon>asterids</taxon>
        <taxon>campanulids</taxon>
        <taxon>Asterales</taxon>
        <taxon>Asteraceae</taxon>
        <taxon>Asteroideae</taxon>
        <taxon>Anthemideae</taxon>
        <taxon>Anthemidinae</taxon>
        <taxon>Tanacetum</taxon>
    </lineage>
</organism>
<feature type="domain" description="Integrase catalytic" evidence="2">
    <location>
        <begin position="224"/>
        <end position="402"/>
    </location>
</feature>
<evidence type="ECO:0000313" key="4">
    <source>
        <dbReference type="Proteomes" id="UP001151760"/>
    </source>
</evidence>
<comment type="caution">
    <text evidence="3">The sequence shown here is derived from an EMBL/GenBank/DDBJ whole genome shotgun (WGS) entry which is preliminary data.</text>
</comment>
<evidence type="ECO:0000313" key="3">
    <source>
        <dbReference type="EMBL" id="GJT08139.1"/>
    </source>
</evidence>
<protein>
    <submittedName>
        <fullName evidence="3">Retrovirus-related pol polyprotein from transposon TNT 1-94</fullName>
    </submittedName>
</protein>
<dbReference type="Proteomes" id="UP001151760">
    <property type="component" value="Unassembled WGS sequence"/>
</dbReference>
<feature type="region of interest" description="Disordered" evidence="1">
    <location>
        <begin position="424"/>
        <end position="448"/>
    </location>
</feature>